<dbReference type="OrthoDB" id="9813965at2"/>
<evidence type="ECO:0000313" key="2">
    <source>
        <dbReference type="Proteomes" id="UP000243745"/>
    </source>
</evidence>
<dbReference type="EMBL" id="FOXF01000002">
    <property type="protein sequence ID" value="SFP01178.1"/>
    <property type="molecule type" value="Genomic_DNA"/>
</dbReference>
<proteinExistence type="predicted"/>
<keyword evidence="2" id="KW-1185">Reference proteome</keyword>
<protein>
    <recommendedName>
        <fullName evidence="3">HMA domain-containing protein</fullName>
    </recommendedName>
</protein>
<evidence type="ECO:0008006" key="3">
    <source>
        <dbReference type="Google" id="ProtNLM"/>
    </source>
</evidence>
<dbReference type="Gene3D" id="3.30.70.100">
    <property type="match status" value="1"/>
</dbReference>
<organism evidence="1 2">
    <name type="scientific">Ruminobacter amylophilus</name>
    <dbReference type="NCBI Taxonomy" id="867"/>
    <lineage>
        <taxon>Bacteria</taxon>
        <taxon>Pseudomonadati</taxon>
        <taxon>Pseudomonadota</taxon>
        <taxon>Gammaproteobacteria</taxon>
        <taxon>Aeromonadales</taxon>
        <taxon>Succinivibrionaceae</taxon>
        <taxon>Ruminobacter</taxon>
    </lineage>
</organism>
<dbReference type="AlphaFoldDB" id="A0A662ZFV7"/>
<sequence length="75" mass="8710">MRYHYKVQGIDCPMCALALSRMLRQIKDFQSVNLNIMTHDLIIYTWLDQNELDIVLGNNAFSAHGQLTYKFMDAA</sequence>
<dbReference type="InterPro" id="IPR036163">
    <property type="entry name" value="HMA_dom_sf"/>
</dbReference>
<dbReference type="SUPFAM" id="SSF55008">
    <property type="entry name" value="HMA, heavy metal-associated domain"/>
    <property type="match status" value="1"/>
</dbReference>
<evidence type="ECO:0000313" key="1">
    <source>
        <dbReference type="EMBL" id="SFP01178.1"/>
    </source>
</evidence>
<name>A0A662ZFV7_9GAMM</name>
<gene>
    <name evidence="1" type="ORF">SAMN02910344_00177</name>
</gene>
<dbReference type="Proteomes" id="UP000243745">
    <property type="component" value="Unassembled WGS sequence"/>
</dbReference>
<accession>A0A662ZFV7</accession>
<dbReference type="RefSeq" id="WP_093140040.1">
    <property type="nucleotide sequence ID" value="NZ_FOXF01000002.1"/>
</dbReference>
<reference evidence="1 2" key="1">
    <citation type="submission" date="2016-10" db="EMBL/GenBank/DDBJ databases">
        <authorList>
            <person name="Varghese N."/>
            <person name="Submissions S."/>
        </authorList>
    </citation>
    <scope>NUCLEOTIDE SEQUENCE [LARGE SCALE GENOMIC DNA]</scope>
    <source>
        <strain evidence="1 2">DSM 1361</strain>
    </source>
</reference>
<dbReference type="GO" id="GO:0046872">
    <property type="term" value="F:metal ion binding"/>
    <property type="evidence" value="ECO:0007669"/>
    <property type="project" value="InterPro"/>
</dbReference>